<dbReference type="Pfam" id="PF01765">
    <property type="entry name" value="RRF"/>
    <property type="match status" value="1"/>
</dbReference>
<dbReference type="PANTHER" id="PTHR20982:SF3">
    <property type="entry name" value="MITOCHONDRIAL RIBOSOME RECYCLING FACTOR PSEUDO 1"/>
    <property type="match status" value="1"/>
</dbReference>
<dbReference type="OrthoDB" id="407355at2759"/>
<evidence type="ECO:0000259" key="3">
    <source>
        <dbReference type="Pfam" id="PF01765"/>
    </source>
</evidence>
<comment type="similarity">
    <text evidence="1">Belongs to the RRF family.</text>
</comment>
<keyword evidence="5" id="KW-1185">Reference proteome</keyword>
<protein>
    <submittedName>
        <fullName evidence="4">Ribosome-recycling factor</fullName>
    </submittedName>
</protein>
<dbReference type="Gene3D" id="1.10.132.20">
    <property type="entry name" value="Ribosome-recycling factor"/>
    <property type="match status" value="1"/>
</dbReference>
<name>A0A2V3IGD2_9FLOR</name>
<dbReference type="InterPro" id="IPR036191">
    <property type="entry name" value="RRF_sf"/>
</dbReference>
<dbReference type="InterPro" id="IPR002661">
    <property type="entry name" value="Ribosome_recyc_fac"/>
</dbReference>
<dbReference type="AlphaFoldDB" id="A0A2V3IGD2"/>
<evidence type="ECO:0000313" key="4">
    <source>
        <dbReference type="EMBL" id="PXF41112.1"/>
    </source>
</evidence>
<dbReference type="STRING" id="448386.A0A2V3IGD2"/>
<dbReference type="InterPro" id="IPR023584">
    <property type="entry name" value="Ribosome_recyc_fac_dom"/>
</dbReference>
<gene>
    <name evidence="4" type="ORF">BWQ96_09144</name>
</gene>
<evidence type="ECO:0000313" key="5">
    <source>
        <dbReference type="Proteomes" id="UP000247409"/>
    </source>
</evidence>
<dbReference type="Proteomes" id="UP000247409">
    <property type="component" value="Unassembled WGS sequence"/>
</dbReference>
<organism evidence="4 5">
    <name type="scientific">Gracilariopsis chorda</name>
    <dbReference type="NCBI Taxonomy" id="448386"/>
    <lineage>
        <taxon>Eukaryota</taxon>
        <taxon>Rhodophyta</taxon>
        <taxon>Florideophyceae</taxon>
        <taxon>Rhodymeniophycidae</taxon>
        <taxon>Gracilariales</taxon>
        <taxon>Gracilariaceae</taxon>
        <taxon>Gracilariopsis</taxon>
    </lineage>
</organism>
<proteinExistence type="inferred from homology"/>
<dbReference type="Gene3D" id="3.30.1360.40">
    <property type="match status" value="1"/>
</dbReference>
<dbReference type="EMBL" id="NBIV01000234">
    <property type="protein sequence ID" value="PXF41112.1"/>
    <property type="molecule type" value="Genomic_DNA"/>
</dbReference>
<feature type="domain" description="Ribosome recycling factor" evidence="3">
    <location>
        <begin position="53"/>
        <end position="214"/>
    </location>
</feature>
<dbReference type="FunFam" id="3.30.1360.40:FF:000001">
    <property type="entry name" value="Ribosome-recycling factor"/>
    <property type="match status" value="1"/>
</dbReference>
<evidence type="ECO:0000256" key="2">
    <source>
        <dbReference type="ARBA" id="ARBA00022917"/>
    </source>
</evidence>
<dbReference type="GO" id="GO:0006412">
    <property type="term" value="P:translation"/>
    <property type="evidence" value="ECO:0007669"/>
    <property type="project" value="UniProtKB-KW"/>
</dbReference>
<dbReference type="PANTHER" id="PTHR20982">
    <property type="entry name" value="RIBOSOME RECYCLING FACTOR"/>
    <property type="match status" value="1"/>
</dbReference>
<keyword evidence="2" id="KW-0648">Protein biosynthesis</keyword>
<reference evidence="4 5" key="1">
    <citation type="journal article" date="2018" name="Mol. Biol. Evol.">
        <title>Analysis of the draft genome of the red seaweed Gracilariopsis chorda provides insights into genome size evolution in Rhodophyta.</title>
        <authorList>
            <person name="Lee J."/>
            <person name="Yang E.C."/>
            <person name="Graf L."/>
            <person name="Yang J.H."/>
            <person name="Qiu H."/>
            <person name="Zel Zion U."/>
            <person name="Chan C.X."/>
            <person name="Stephens T.G."/>
            <person name="Weber A.P.M."/>
            <person name="Boo G.H."/>
            <person name="Boo S.M."/>
            <person name="Kim K.M."/>
            <person name="Shin Y."/>
            <person name="Jung M."/>
            <person name="Lee S.J."/>
            <person name="Yim H.S."/>
            <person name="Lee J.H."/>
            <person name="Bhattacharya D."/>
            <person name="Yoon H.S."/>
        </authorList>
    </citation>
    <scope>NUCLEOTIDE SEQUENCE [LARGE SCALE GENOMIC DNA]</scope>
    <source>
        <strain evidence="4 5">SKKU-2015</strain>
        <tissue evidence="4">Whole body</tissue>
    </source>
</reference>
<sequence length="220" mass="24368">MPPASRLQYTYIPVRFKKSKAKAKSSSSLESFGSFPINLSKYEDSMKKALDVLQTNYSKLRVDGATPAILDDVSVSAYGTETSLKNVAQVAVRDGRTLVIHVFDESTVGAVEKAIRKAGLNLNPVREADGKLKVPVPRSSKTTRDTMKETAAKEAESAKIATRLVRRKAMEEVKTLKDEVSKDDIKRIEKGVQALTDRYIKDITQVQQNKVHAIESLDVK</sequence>
<dbReference type="SUPFAM" id="SSF55194">
    <property type="entry name" value="Ribosome recycling factor, RRF"/>
    <property type="match status" value="1"/>
</dbReference>
<evidence type="ECO:0000256" key="1">
    <source>
        <dbReference type="ARBA" id="ARBA00005912"/>
    </source>
</evidence>
<dbReference type="GO" id="GO:0005739">
    <property type="term" value="C:mitochondrion"/>
    <property type="evidence" value="ECO:0007669"/>
    <property type="project" value="TreeGrafter"/>
</dbReference>
<accession>A0A2V3IGD2</accession>
<comment type="caution">
    <text evidence="4">The sequence shown here is derived from an EMBL/GenBank/DDBJ whole genome shotgun (WGS) entry which is preliminary data.</text>
</comment>
<dbReference type="GO" id="GO:0043023">
    <property type="term" value="F:ribosomal large subunit binding"/>
    <property type="evidence" value="ECO:0007669"/>
    <property type="project" value="TreeGrafter"/>
</dbReference>